<keyword evidence="4" id="KW-1185">Reference proteome</keyword>
<dbReference type="GeneID" id="62874489"/>
<protein>
    <recommendedName>
        <fullName evidence="2">Cyclophilin TM1367-like domain-containing protein</fullName>
    </recommendedName>
</protein>
<dbReference type="Proteomes" id="UP000637819">
    <property type="component" value="Chromosome"/>
</dbReference>
<name>A0A8T8E3Z5_9EURY</name>
<evidence type="ECO:0000313" key="3">
    <source>
        <dbReference type="EMBL" id="QRV16283.1"/>
    </source>
</evidence>
<dbReference type="EMBL" id="CP069188">
    <property type="protein sequence ID" value="QRV16283.1"/>
    <property type="molecule type" value="Genomic_DNA"/>
</dbReference>
<sequence>MTDLTVTVGDRTLAAAWTDDAPETSAALEAALPVAGDAVRWGNELYFDVSLDVPPENAREVVPEGAIAYWPAGKKLCLFWGETPASRARPERSEDLDMASGDDGTASQNGEPRAAAPVTVVARVEDCAALADLEGGARLRLERAA</sequence>
<evidence type="ECO:0000313" key="4">
    <source>
        <dbReference type="Proteomes" id="UP000637819"/>
    </source>
</evidence>
<proteinExistence type="predicted"/>
<organism evidence="3 4">
    <name type="scientific">Haloterrigena salifodinae</name>
    <dbReference type="NCBI Taxonomy" id="2675099"/>
    <lineage>
        <taxon>Archaea</taxon>
        <taxon>Methanobacteriati</taxon>
        <taxon>Methanobacteriota</taxon>
        <taxon>Stenosarchaea group</taxon>
        <taxon>Halobacteria</taxon>
        <taxon>Halobacteriales</taxon>
        <taxon>Natrialbaceae</taxon>
        <taxon>Haloterrigena</taxon>
    </lineage>
</organism>
<dbReference type="SUPFAM" id="SSF50891">
    <property type="entry name" value="Cyclophilin-like"/>
    <property type="match status" value="1"/>
</dbReference>
<dbReference type="OrthoDB" id="31132at2157"/>
<evidence type="ECO:0000256" key="1">
    <source>
        <dbReference type="SAM" id="MobiDB-lite"/>
    </source>
</evidence>
<accession>A0A8T8E3Z5</accession>
<gene>
    <name evidence="3" type="ORF">JMJ58_05155</name>
</gene>
<dbReference type="RefSeq" id="WP_204748596.1">
    <property type="nucleotide sequence ID" value="NZ_CP069188.1"/>
</dbReference>
<feature type="region of interest" description="Disordered" evidence="1">
    <location>
        <begin position="85"/>
        <end position="117"/>
    </location>
</feature>
<dbReference type="AlphaFoldDB" id="A0A8T8E3Z5"/>
<dbReference type="InterPro" id="IPR025658">
    <property type="entry name" value="Cyclophilin_TM1367"/>
</dbReference>
<reference evidence="3 4" key="1">
    <citation type="submission" date="2021-01" db="EMBL/GenBank/DDBJ databases">
        <title>Genome Sequence and Methylation Pattern of Haloterrigena salifodinae BOL5-1, An Extremely Halophilic Archaeon from a Bolivian Salt Mine.</title>
        <authorList>
            <person name="DasSarma P."/>
            <person name="Anton B.P."/>
            <person name="DasSarma S.L."/>
            <person name="von Ehrenheim H.A.L."/>
            <person name="Martinez F.L."/>
            <person name="Guzman D."/>
            <person name="Roberts R.J."/>
            <person name="DasSarma S."/>
        </authorList>
    </citation>
    <scope>NUCLEOTIDE SEQUENCE [LARGE SCALE GENOMIC DNA]</scope>
    <source>
        <strain evidence="3 4">BOL5-1</strain>
    </source>
</reference>
<dbReference type="Pfam" id="PF04126">
    <property type="entry name" value="Cyclophil_like"/>
    <property type="match status" value="1"/>
</dbReference>
<dbReference type="InterPro" id="IPR029000">
    <property type="entry name" value="Cyclophilin-like_dom_sf"/>
</dbReference>
<evidence type="ECO:0000259" key="2">
    <source>
        <dbReference type="Pfam" id="PF04126"/>
    </source>
</evidence>
<feature type="domain" description="Cyclophilin TM1367-like" evidence="2">
    <location>
        <begin position="4"/>
        <end position="88"/>
    </location>
</feature>
<dbReference type="KEGG" id="hsal:JMJ58_05155"/>
<dbReference type="Gene3D" id="2.40.100.20">
    <property type="match status" value="1"/>
</dbReference>